<evidence type="ECO:0000256" key="1">
    <source>
        <dbReference type="ARBA" id="ARBA00004304"/>
    </source>
</evidence>
<protein>
    <recommendedName>
        <fullName evidence="5">Autophagy-related protein 27</fullName>
    </recommendedName>
</protein>
<evidence type="ECO:0000259" key="16">
    <source>
        <dbReference type="PROSITE" id="PS51914"/>
    </source>
</evidence>
<dbReference type="EMBL" id="CAJJDN010000002">
    <property type="protein sequence ID" value="CAD8047397.1"/>
    <property type="molecule type" value="Genomic_DNA"/>
</dbReference>
<keyword evidence="6 15" id="KW-0812">Transmembrane</keyword>
<evidence type="ECO:0000256" key="10">
    <source>
        <dbReference type="ARBA" id="ARBA00023034"/>
    </source>
</evidence>
<dbReference type="AlphaFoldDB" id="A0A8S1JYP5"/>
<dbReference type="GO" id="GO:0000139">
    <property type="term" value="C:Golgi membrane"/>
    <property type="evidence" value="ECO:0007669"/>
    <property type="project" value="UniProtKB-SubCell"/>
</dbReference>
<gene>
    <name evidence="17" type="ORF">PSON_ATCC_30995.1.T0020372</name>
</gene>
<evidence type="ECO:0000256" key="13">
    <source>
        <dbReference type="ARBA" id="ARBA00023157"/>
    </source>
</evidence>
<evidence type="ECO:0000256" key="3">
    <source>
        <dbReference type="ARBA" id="ARBA00004394"/>
    </source>
</evidence>
<evidence type="ECO:0000256" key="12">
    <source>
        <dbReference type="ARBA" id="ARBA00023136"/>
    </source>
</evidence>
<evidence type="ECO:0000256" key="2">
    <source>
        <dbReference type="ARBA" id="ARBA00004358"/>
    </source>
</evidence>
<evidence type="ECO:0000313" key="18">
    <source>
        <dbReference type="Proteomes" id="UP000692954"/>
    </source>
</evidence>
<keyword evidence="14" id="KW-0968">Cytoplasmic vesicle</keyword>
<evidence type="ECO:0000256" key="5">
    <source>
        <dbReference type="ARBA" id="ARBA00013776"/>
    </source>
</evidence>
<keyword evidence="9" id="KW-0072">Autophagy</keyword>
<keyword evidence="13" id="KW-1015">Disulfide bond</keyword>
<evidence type="ECO:0000256" key="6">
    <source>
        <dbReference type="ARBA" id="ARBA00022692"/>
    </source>
</evidence>
<dbReference type="GO" id="GO:0031966">
    <property type="term" value="C:mitochondrial membrane"/>
    <property type="evidence" value="ECO:0007669"/>
    <property type="project" value="UniProtKB-SubCell"/>
</dbReference>
<name>A0A8S1JYP5_9CILI</name>
<keyword evidence="7" id="KW-0732">Signal</keyword>
<dbReference type="PANTHER" id="PTHR15071:SF13">
    <property type="entry name" value="AUTOPHAGY-RELATED PROTEIN 27"/>
    <property type="match status" value="1"/>
</dbReference>
<organism evidence="17 18">
    <name type="scientific">Paramecium sonneborni</name>
    <dbReference type="NCBI Taxonomy" id="65129"/>
    <lineage>
        <taxon>Eukaryota</taxon>
        <taxon>Sar</taxon>
        <taxon>Alveolata</taxon>
        <taxon>Ciliophora</taxon>
        <taxon>Intramacronucleata</taxon>
        <taxon>Oligohymenophorea</taxon>
        <taxon>Peniculida</taxon>
        <taxon>Parameciidae</taxon>
        <taxon>Paramecium</taxon>
    </lineage>
</organism>
<evidence type="ECO:0000256" key="8">
    <source>
        <dbReference type="ARBA" id="ARBA00022989"/>
    </source>
</evidence>
<evidence type="ECO:0000256" key="11">
    <source>
        <dbReference type="ARBA" id="ARBA00023128"/>
    </source>
</evidence>
<comment type="subcellular location">
    <subcellularLocation>
        <location evidence="2">Cytoplasmic vesicle membrane</location>
        <topology evidence="2">Single-pass type I membrane protein</topology>
    </subcellularLocation>
    <subcellularLocation>
        <location evidence="3">Golgi apparatus membrane</location>
    </subcellularLocation>
    <subcellularLocation>
        <location evidence="1">Mitochondrion membrane</location>
        <topology evidence="1">Single-pass membrane protein</topology>
    </subcellularLocation>
</comment>
<keyword evidence="8 15" id="KW-1133">Transmembrane helix</keyword>
<keyword evidence="18" id="KW-1185">Reference proteome</keyword>
<dbReference type="OrthoDB" id="10252009at2759"/>
<keyword evidence="11" id="KW-0496">Mitochondrion</keyword>
<keyword evidence="12 15" id="KW-0472">Membrane</keyword>
<sequence>MEKIKIQRLDNSNQSELIDNLQIQLYNKINQHMCPNFTITILLFLMGMGLCEQCTWTDETGYTYNLKSLDKDGGWQLKDETSGMGMFSMVYIFNFCDFKPIKCHDRQVGAIEALAVMGQITENCDVAGLVETQTFDHLDQRDLEKGIVVKYTQGDLCMDPKQPTGVMQPRQAHFFIECGNDDATFTVLPDNECIDQFKIRHHVGCRNASSHMFLKFIFIICLYFGGRFIYNRKKLQLEGEEAIPHIQLIKTLIPQFRAIFHLGVDKLQSQVQRFRHGGYDSI</sequence>
<feature type="transmembrane region" description="Helical" evidence="15">
    <location>
        <begin position="212"/>
        <end position="230"/>
    </location>
</feature>
<dbReference type="GO" id="GO:0006914">
    <property type="term" value="P:autophagy"/>
    <property type="evidence" value="ECO:0007669"/>
    <property type="project" value="UniProtKB-KW"/>
</dbReference>
<proteinExistence type="inferred from homology"/>
<dbReference type="InterPro" id="IPR044865">
    <property type="entry name" value="MRH_dom"/>
</dbReference>
<dbReference type="GO" id="GO:0030659">
    <property type="term" value="C:cytoplasmic vesicle membrane"/>
    <property type="evidence" value="ECO:0007669"/>
    <property type="project" value="UniProtKB-SubCell"/>
</dbReference>
<dbReference type="Proteomes" id="UP000692954">
    <property type="component" value="Unassembled WGS sequence"/>
</dbReference>
<dbReference type="InterPro" id="IPR018939">
    <property type="entry name" value="Autophagy-rel_prot_27"/>
</dbReference>
<evidence type="ECO:0000256" key="4">
    <source>
        <dbReference type="ARBA" id="ARBA00005363"/>
    </source>
</evidence>
<evidence type="ECO:0000256" key="14">
    <source>
        <dbReference type="ARBA" id="ARBA00023329"/>
    </source>
</evidence>
<evidence type="ECO:0000256" key="9">
    <source>
        <dbReference type="ARBA" id="ARBA00023006"/>
    </source>
</evidence>
<evidence type="ECO:0000313" key="17">
    <source>
        <dbReference type="EMBL" id="CAD8047397.1"/>
    </source>
</evidence>
<reference evidence="17" key="1">
    <citation type="submission" date="2021-01" db="EMBL/GenBank/DDBJ databases">
        <authorList>
            <consortium name="Genoscope - CEA"/>
            <person name="William W."/>
        </authorList>
    </citation>
    <scope>NUCLEOTIDE SEQUENCE</scope>
</reference>
<feature type="domain" description="MRH" evidence="16">
    <location>
        <begin position="52"/>
        <end position="207"/>
    </location>
</feature>
<comment type="caution">
    <text evidence="17">The sequence shown here is derived from an EMBL/GenBank/DDBJ whole genome shotgun (WGS) entry which is preliminary data.</text>
</comment>
<dbReference type="Pfam" id="PF09451">
    <property type="entry name" value="ATG27"/>
    <property type="match status" value="1"/>
</dbReference>
<evidence type="ECO:0000256" key="15">
    <source>
        <dbReference type="SAM" id="Phobius"/>
    </source>
</evidence>
<comment type="similarity">
    <text evidence="4">Belongs to the ATG27 family.</text>
</comment>
<dbReference type="PANTHER" id="PTHR15071">
    <property type="entry name" value="MANNOSE-6-PHOSPHATE RECEPTOR FAMILY MEMBER"/>
    <property type="match status" value="1"/>
</dbReference>
<accession>A0A8S1JYP5</accession>
<dbReference type="PROSITE" id="PS51914">
    <property type="entry name" value="MRH"/>
    <property type="match status" value="1"/>
</dbReference>
<evidence type="ECO:0000256" key="7">
    <source>
        <dbReference type="ARBA" id="ARBA00022729"/>
    </source>
</evidence>
<keyword evidence="10" id="KW-0333">Golgi apparatus</keyword>